<gene>
    <name evidence="3" type="ORF">P8609_11110</name>
</gene>
<dbReference type="Gene3D" id="1.50.10.10">
    <property type="match status" value="1"/>
</dbReference>
<dbReference type="SUPFAM" id="SSF48208">
    <property type="entry name" value="Six-hairpin glycosidases"/>
    <property type="match status" value="1"/>
</dbReference>
<protein>
    <submittedName>
        <fullName evidence="3">Glycoside hydrolase family 15 protein</fullName>
    </submittedName>
</protein>
<feature type="domain" description="Trehalase-like N-terminal" evidence="2">
    <location>
        <begin position="13"/>
        <end position="142"/>
    </location>
</feature>
<dbReference type="EMBL" id="JARUHG010000003">
    <property type="protein sequence ID" value="MDR0183511.1"/>
    <property type="molecule type" value="Genomic_DNA"/>
</dbReference>
<evidence type="ECO:0000259" key="2">
    <source>
        <dbReference type="Pfam" id="PF19291"/>
    </source>
</evidence>
<dbReference type="InterPro" id="IPR011613">
    <property type="entry name" value="GH15-like"/>
</dbReference>
<dbReference type="PANTHER" id="PTHR31616:SF0">
    <property type="entry name" value="GLUCAN 1,4-ALPHA-GLUCOSIDASE"/>
    <property type="match status" value="1"/>
</dbReference>
<dbReference type="RefSeq" id="WP_309262663.1">
    <property type="nucleotide sequence ID" value="NZ_JARUHG010000003.1"/>
</dbReference>
<dbReference type="Proteomes" id="UP001233535">
    <property type="component" value="Unassembled WGS sequence"/>
</dbReference>
<dbReference type="InterPro" id="IPR008928">
    <property type="entry name" value="6-hairpin_glycosidase_sf"/>
</dbReference>
<evidence type="ECO:0000313" key="4">
    <source>
        <dbReference type="Proteomes" id="UP001233535"/>
    </source>
</evidence>
<comment type="caution">
    <text evidence="3">The sequence shown here is derived from an EMBL/GenBank/DDBJ whole genome shotgun (WGS) entry which is preliminary data.</text>
</comment>
<sequence>MTSPAALPSSLELGLIGNCSIAALIDEHARIVWGCVPAFDGDPVFCGLLSPREHQGGDWAIELEGFVSAEQAYIPNTAMLRTVLRDASGGAVEIVDFAPRWHQNDRFYRPVMLMRRLRPLSGTPRIRVHLRPLAEYGSVKPETTWGSNHIRYLIPEFTLRMTSDVPVRLVRDSLPFVLDRDAHFVLGPDETLTQSVSGFVRMAEEQTLNYWRSWVRNLSIPLEWQEAVIRSAITLKLCQYDETGAIVAAMTTSIPEAAHTVRNWDYRYCWLRDSAFVVRALNRLGATRTMEEYLRYLANIAADDGELQPLYGIGYERQLAESEVESLAGYRGMGPVRRGNLAWLQKQHDVYGSVVLASTQLFFDTRLARVGDASVFARLEPVGEMAYALHDRPDAGLWEFRGREEVHTYSSVMCWAACDRLARIAVHLKLAPQVQLWRQRADEMHARIVARAYNEELGHFVESLDGNRLDASLLLLADLGFVKPDDPRFVRTVEAIGKGLKRGDALFRYVMPDDFGAPETSFTICTFWYIDALASIGRQEEARTLFERILARRNHLGLLSEDLEFDGGEAWGNFPQTYSHVGLINAAMRLSRPWQDAA</sequence>
<dbReference type="InterPro" id="IPR012341">
    <property type="entry name" value="6hp_glycosidase-like_sf"/>
</dbReference>
<dbReference type="InterPro" id="IPR045582">
    <property type="entry name" value="Trehalase-like_N"/>
</dbReference>
<accession>A0ABU1CEZ5</accession>
<reference evidence="3 4" key="1">
    <citation type="submission" date="2023-04" db="EMBL/GenBank/DDBJ databases">
        <title>Lysobacter sp. strain UC isolated from soil sample.</title>
        <authorList>
            <person name="Choksket S."/>
            <person name="Harshvardhan F."/>
            <person name="Rana R."/>
            <person name="Patil P.B."/>
            <person name="Korpole S."/>
        </authorList>
    </citation>
    <scope>NUCLEOTIDE SEQUENCE [LARGE SCALE GENOMIC DNA]</scope>
    <source>
        <strain evidence="3 4">UC</strain>
    </source>
</reference>
<dbReference type="Pfam" id="PF19291">
    <property type="entry name" value="TREH_N"/>
    <property type="match status" value="1"/>
</dbReference>
<dbReference type="Pfam" id="PF00723">
    <property type="entry name" value="Glyco_hydro_15"/>
    <property type="match status" value="1"/>
</dbReference>
<keyword evidence="4" id="KW-1185">Reference proteome</keyword>
<evidence type="ECO:0000313" key="3">
    <source>
        <dbReference type="EMBL" id="MDR0183511.1"/>
    </source>
</evidence>
<feature type="domain" description="GH15-like" evidence="1">
    <location>
        <begin position="226"/>
        <end position="587"/>
    </location>
</feature>
<organism evidence="3 4">
    <name type="scientific">Lysobacter arvi</name>
    <dbReference type="NCBI Taxonomy" id="3038776"/>
    <lineage>
        <taxon>Bacteria</taxon>
        <taxon>Pseudomonadati</taxon>
        <taxon>Pseudomonadota</taxon>
        <taxon>Gammaproteobacteria</taxon>
        <taxon>Lysobacterales</taxon>
        <taxon>Lysobacteraceae</taxon>
        <taxon>Lysobacter</taxon>
    </lineage>
</organism>
<dbReference type="GO" id="GO:0016787">
    <property type="term" value="F:hydrolase activity"/>
    <property type="evidence" value="ECO:0007669"/>
    <property type="project" value="UniProtKB-KW"/>
</dbReference>
<evidence type="ECO:0000259" key="1">
    <source>
        <dbReference type="Pfam" id="PF00723"/>
    </source>
</evidence>
<name>A0ABU1CEZ5_9GAMM</name>
<keyword evidence="3" id="KW-0378">Hydrolase</keyword>
<proteinExistence type="predicted"/>
<dbReference type="PANTHER" id="PTHR31616">
    <property type="entry name" value="TREHALASE"/>
    <property type="match status" value="1"/>
</dbReference>